<dbReference type="RefSeq" id="WP_187778295.1">
    <property type="nucleotide sequence ID" value="NZ_JACTUZ010000029.1"/>
</dbReference>
<dbReference type="PROSITE" id="PS00061">
    <property type="entry name" value="ADH_SHORT"/>
    <property type="match status" value="1"/>
</dbReference>
<dbReference type="Gene3D" id="3.40.50.720">
    <property type="entry name" value="NAD(P)-binding Rossmann-like Domain"/>
    <property type="match status" value="1"/>
</dbReference>
<dbReference type="PANTHER" id="PTHR42760:SF115">
    <property type="entry name" value="3-OXOACYL-[ACYL-CARRIER-PROTEIN] REDUCTASE FABG"/>
    <property type="match status" value="1"/>
</dbReference>
<protein>
    <submittedName>
        <fullName evidence="3">SDR family oxidoreductase</fullName>
    </submittedName>
</protein>
<evidence type="ECO:0000256" key="2">
    <source>
        <dbReference type="ARBA" id="ARBA00023002"/>
    </source>
</evidence>
<dbReference type="InterPro" id="IPR020904">
    <property type="entry name" value="Sc_DH/Rdtase_CS"/>
</dbReference>
<organism evidence="3 4">
    <name type="scientific">Pseudoroseomonas ludipueritiae</name>
    <dbReference type="NCBI Taxonomy" id="198093"/>
    <lineage>
        <taxon>Bacteria</taxon>
        <taxon>Pseudomonadati</taxon>
        <taxon>Pseudomonadota</taxon>
        <taxon>Alphaproteobacteria</taxon>
        <taxon>Acetobacterales</taxon>
        <taxon>Acetobacteraceae</taxon>
        <taxon>Pseudoroseomonas</taxon>
    </lineage>
</organism>
<dbReference type="Pfam" id="PF13561">
    <property type="entry name" value="adh_short_C2"/>
    <property type="match status" value="1"/>
</dbReference>
<comment type="caution">
    <text evidence="3">The sequence shown here is derived from an EMBL/GenBank/DDBJ whole genome shotgun (WGS) entry which is preliminary data.</text>
</comment>
<keyword evidence="4" id="KW-1185">Reference proteome</keyword>
<dbReference type="InterPro" id="IPR002347">
    <property type="entry name" value="SDR_fam"/>
</dbReference>
<dbReference type="EMBL" id="JACTUZ010000029">
    <property type="protein sequence ID" value="MBC9177157.1"/>
    <property type="molecule type" value="Genomic_DNA"/>
</dbReference>
<dbReference type="SUPFAM" id="SSF51735">
    <property type="entry name" value="NAD(P)-binding Rossmann-fold domains"/>
    <property type="match status" value="1"/>
</dbReference>
<gene>
    <name evidence="3" type="ORF">IBL25_09440</name>
</gene>
<dbReference type="Proteomes" id="UP000603940">
    <property type="component" value="Unassembled WGS sequence"/>
</dbReference>
<keyword evidence="2" id="KW-0560">Oxidoreductase</keyword>
<evidence type="ECO:0000256" key="1">
    <source>
        <dbReference type="ARBA" id="ARBA00006484"/>
    </source>
</evidence>
<sequence>MDYAQDMAGKRVVITGACGIIGGWLAETFGEAGAQLCLTDARAEPLEALTSAPWFTEGSFVQAADIRDADAIEALAAEVGRRWGAADVLVNNAGVYPSGFLLDVDAAEWDRVFDINLRAPFLLSRAFAKLMIAQGVKGNIINISSGAAWKMRRTVCPYSTSKTALDRLTKGFALELAEYGIRANALEPGFAPGSVVSLLPQEHVDSIGGGNPSGRTTSKQDVGNAALFLASSAAAYITGASLPVDGGGSIGSLAVYQDKKHAL</sequence>
<reference evidence="3 4" key="1">
    <citation type="journal article" date="2009" name="Int. J. Syst. Evol. Microbiol.">
        <title>Transfer of Teichococcus ludipueritiae and Muricoccus roseus to the genus Roseomonas, as Roseomonas ludipueritiae comb. nov. and Roseomonas rosea comb. nov., respectively, and emended description of the genus Roseomonas.</title>
        <authorList>
            <person name="Sanchez-Porro C."/>
            <person name="Gallego V."/>
            <person name="Busse H.J."/>
            <person name="Kampfer P."/>
            <person name="Ventosa A."/>
        </authorList>
    </citation>
    <scope>NUCLEOTIDE SEQUENCE [LARGE SCALE GENOMIC DNA]</scope>
    <source>
        <strain evidence="3 4">DSM 14915</strain>
    </source>
</reference>
<dbReference type="InterPro" id="IPR036291">
    <property type="entry name" value="NAD(P)-bd_dom_sf"/>
</dbReference>
<dbReference type="PRINTS" id="PR00080">
    <property type="entry name" value="SDRFAMILY"/>
</dbReference>
<comment type="similarity">
    <text evidence="1">Belongs to the short-chain dehydrogenases/reductases (SDR) family.</text>
</comment>
<name>A0ABR7R5U9_9PROT</name>
<evidence type="ECO:0000313" key="4">
    <source>
        <dbReference type="Proteomes" id="UP000603940"/>
    </source>
</evidence>
<dbReference type="PRINTS" id="PR00081">
    <property type="entry name" value="GDHRDH"/>
</dbReference>
<dbReference type="PANTHER" id="PTHR42760">
    <property type="entry name" value="SHORT-CHAIN DEHYDROGENASES/REDUCTASES FAMILY MEMBER"/>
    <property type="match status" value="1"/>
</dbReference>
<evidence type="ECO:0000313" key="3">
    <source>
        <dbReference type="EMBL" id="MBC9177157.1"/>
    </source>
</evidence>
<accession>A0ABR7R5U9</accession>
<dbReference type="CDD" id="cd05233">
    <property type="entry name" value="SDR_c"/>
    <property type="match status" value="1"/>
</dbReference>
<proteinExistence type="inferred from homology"/>